<keyword evidence="3" id="KW-1185">Reference proteome</keyword>
<gene>
    <name evidence="2" type="ORF">ADN00_17990</name>
</gene>
<protein>
    <recommendedName>
        <fullName evidence="1">Lcl C-terminal domain-containing protein</fullName>
    </recommendedName>
</protein>
<dbReference type="Proteomes" id="UP000050417">
    <property type="component" value="Unassembled WGS sequence"/>
</dbReference>
<dbReference type="AlphaFoldDB" id="A0A0P6XI36"/>
<organism evidence="2 3">
    <name type="scientific">Ornatilinea apprima</name>
    <dbReference type="NCBI Taxonomy" id="1134406"/>
    <lineage>
        <taxon>Bacteria</taxon>
        <taxon>Bacillati</taxon>
        <taxon>Chloroflexota</taxon>
        <taxon>Anaerolineae</taxon>
        <taxon>Anaerolineales</taxon>
        <taxon>Anaerolineaceae</taxon>
        <taxon>Ornatilinea</taxon>
    </lineage>
</organism>
<comment type="caution">
    <text evidence="2">The sequence shown here is derived from an EMBL/GenBank/DDBJ whole genome shotgun (WGS) entry which is preliminary data.</text>
</comment>
<sequence>MMLKDNGDGTISDSCTGLMWQQAENAEEMNYEDAVAFCKNLILAGNSDWRLPTKEELVALAQIGDEPLRTFFLELQQERYWAFTRRSELGWAESPDRIAYTVDFDPDSGNYCRPTTYFRVYKYFVRGVRTGGKSQPIKSEVVSSNEALRTLRARVERLGIDHPRQQRPDLDPQLDMQLPWIARTLEEAATALESGRDPFGNPITDAQVISGLRKLVQMVCDNRFLSAMDLGHPGIHTALQRCMAELEVIIHGIEGHPPAASPPPASKGVKTLISLCTKMGILFPNQYVNQAVEELMQEGEPGSRALALLIRELMECRSPKITHALAAAGRIAPTPELVDAVRAVAEAPELTEAPDHPSFTPEITGGGRVGWTSGTHRKVVGKALQAEELLKGHE</sequence>
<dbReference type="STRING" id="1134406.ADN00_17990"/>
<dbReference type="RefSeq" id="WP_075064430.1">
    <property type="nucleotide sequence ID" value="NZ_LGCL01000044.1"/>
</dbReference>
<accession>A0A0P6XI36</accession>
<proteinExistence type="predicted"/>
<dbReference type="Pfam" id="PF07603">
    <property type="entry name" value="Lcl_C"/>
    <property type="match status" value="1"/>
</dbReference>
<evidence type="ECO:0000313" key="2">
    <source>
        <dbReference type="EMBL" id="KPL70767.1"/>
    </source>
</evidence>
<dbReference type="EMBL" id="LGCL01000044">
    <property type="protein sequence ID" value="KPL70767.1"/>
    <property type="molecule type" value="Genomic_DNA"/>
</dbReference>
<evidence type="ECO:0000259" key="1">
    <source>
        <dbReference type="Pfam" id="PF07603"/>
    </source>
</evidence>
<dbReference type="OrthoDB" id="9793251at2"/>
<evidence type="ECO:0000313" key="3">
    <source>
        <dbReference type="Proteomes" id="UP000050417"/>
    </source>
</evidence>
<name>A0A0P6XI36_9CHLR</name>
<feature type="domain" description="Lcl C-terminal" evidence="1">
    <location>
        <begin position="9"/>
        <end position="114"/>
    </location>
</feature>
<dbReference type="InterPro" id="IPR011460">
    <property type="entry name" value="Lcl_C"/>
</dbReference>
<reference evidence="2 3" key="1">
    <citation type="submission" date="2015-07" db="EMBL/GenBank/DDBJ databases">
        <title>Genome sequence of Ornatilinea apprima DSM 23815.</title>
        <authorList>
            <person name="Hemp J."/>
            <person name="Ward L.M."/>
            <person name="Pace L.A."/>
            <person name="Fischer W.W."/>
        </authorList>
    </citation>
    <scope>NUCLEOTIDE SEQUENCE [LARGE SCALE GENOMIC DNA]</scope>
    <source>
        <strain evidence="2 3">P3M-1</strain>
    </source>
</reference>